<keyword evidence="1" id="KW-0862">Zinc</keyword>
<dbReference type="InterPro" id="IPR013087">
    <property type="entry name" value="Znf_C2H2_type"/>
</dbReference>
<keyword evidence="1" id="KW-0863">Zinc-finger</keyword>
<evidence type="ECO:0000259" key="3">
    <source>
        <dbReference type="PROSITE" id="PS50157"/>
    </source>
</evidence>
<feature type="non-terminal residue" evidence="4">
    <location>
        <position position="352"/>
    </location>
</feature>
<keyword evidence="1" id="KW-0479">Metal-binding</keyword>
<organism evidence="4 5">
    <name type="scientific">Meganyctiphanes norvegica</name>
    <name type="common">Northern krill</name>
    <name type="synonym">Thysanopoda norvegica</name>
    <dbReference type="NCBI Taxonomy" id="48144"/>
    <lineage>
        <taxon>Eukaryota</taxon>
        <taxon>Metazoa</taxon>
        <taxon>Ecdysozoa</taxon>
        <taxon>Arthropoda</taxon>
        <taxon>Crustacea</taxon>
        <taxon>Multicrustacea</taxon>
        <taxon>Malacostraca</taxon>
        <taxon>Eumalacostraca</taxon>
        <taxon>Eucarida</taxon>
        <taxon>Euphausiacea</taxon>
        <taxon>Euphausiidae</taxon>
        <taxon>Meganyctiphanes</taxon>
    </lineage>
</organism>
<feature type="compositionally biased region" description="Polar residues" evidence="2">
    <location>
        <begin position="135"/>
        <end position="146"/>
    </location>
</feature>
<feature type="compositionally biased region" description="Basic and acidic residues" evidence="2">
    <location>
        <begin position="104"/>
        <end position="124"/>
    </location>
</feature>
<evidence type="ECO:0000256" key="2">
    <source>
        <dbReference type="SAM" id="MobiDB-lite"/>
    </source>
</evidence>
<feature type="domain" description="C2H2-type" evidence="3">
    <location>
        <begin position="332"/>
        <end position="352"/>
    </location>
</feature>
<reference evidence="4 5" key="1">
    <citation type="submission" date="2024-05" db="EMBL/GenBank/DDBJ databases">
        <authorList>
            <person name="Wallberg A."/>
        </authorList>
    </citation>
    <scope>NUCLEOTIDE SEQUENCE [LARGE SCALE GENOMIC DNA]</scope>
</reference>
<accession>A0AAV2SBX2</accession>
<evidence type="ECO:0000256" key="1">
    <source>
        <dbReference type="PROSITE-ProRule" id="PRU00042"/>
    </source>
</evidence>
<protein>
    <recommendedName>
        <fullName evidence="3">C2H2-type domain-containing protein</fullName>
    </recommendedName>
</protein>
<feature type="compositionally biased region" description="Polar residues" evidence="2">
    <location>
        <begin position="91"/>
        <end position="103"/>
    </location>
</feature>
<feature type="region of interest" description="Disordered" evidence="2">
    <location>
        <begin position="91"/>
        <end position="184"/>
    </location>
</feature>
<dbReference type="GO" id="GO:0008270">
    <property type="term" value="F:zinc ion binding"/>
    <property type="evidence" value="ECO:0007669"/>
    <property type="project" value="UniProtKB-KW"/>
</dbReference>
<comment type="caution">
    <text evidence="4">The sequence shown here is derived from an EMBL/GenBank/DDBJ whole genome shotgun (WGS) entry which is preliminary data.</text>
</comment>
<sequence length="352" mass="39478">MDNNHIEGITIGGDKLLIKTLSPSMDENPPEEETIILNPPDEETIIIKPLSPKLSEVDPEPEETLILRPLSRNVSEDKDCSETVFKIWQDFSSSPSATLNQTPDGEKQKVSHEAKSEVSQEAKQEAFASCLEAIQESSELMNNNDPPTDESRKENGASQNKVVRKKNVRTEAKGVSTSTITMQTSSRRAIRMPKRFADSIVELEGLPIKTEPPDSSEVSVYDMGLSMKPSAMRKRQKVSHTSQKDPLEIEDPQLEQVLAVAEFQDLKSLSDIKTERKIIGYMCSDCRKIYRTGNGLKLHKCEALEKPDKNCAIKTEDDQQGKKKMGPSKGIYECPTCHVQFRDNHVLSRHLQ</sequence>
<feature type="compositionally biased region" description="Polar residues" evidence="2">
    <location>
        <begin position="175"/>
        <end position="184"/>
    </location>
</feature>
<evidence type="ECO:0000313" key="5">
    <source>
        <dbReference type="Proteomes" id="UP001497623"/>
    </source>
</evidence>
<evidence type="ECO:0000313" key="4">
    <source>
        <dbReference type="EMBL" id="CAL4183289.1"/>
    </source>
</evidence>
<name>A0AAV2SBX2_MEGNR</name>
<dbReference type="AlphaFoldDB" id="A0AAV2SBX2"/>
<dbReference type="EMBL" id="CAXKWB010060659">
    <property type="protein sequence ID" value="CAL4183289.1"/>
    <property type="molecule type" value="Genomic_DNA"/>
</dbReference>
<proteinExistence type="predicted"/>
<dbReference type="Proteomes" id="UP001497623">
    <property type="component" value="Unassembled WGS sequence"/>
</dbReference>
<keyword evidence="5" id="KW-1185">Reference proteome</keyword>
<gene>
    <name evidence="4" type="ORF">MNOR_LOCUS35675</name>
</gene>
<dbReference type="PROSITE" id="PS50157">
    <property type="entry name" value="ZINC_FINGER_C2H2_2"/>
    <property type="match status" value="1"/>
</dbReference>